<evidence type="ECO:0000256" key="1">
    <source>
        <dbReference type="SAM" id="Coils"/>
    </source>
</evidence>
<accession>A0A0F9AKV6</accession>
<feature type="coiled-coil region" evidence="1">
    <location>
        <begin position="93"/>
        <end position="120"/>
    </location>
</feature>
<protein>
    <recommendedName>
        <fullName evidence="3">Recombinase zinc beta ribbon domain-containing protein</fullName>
    </recommendedName>
</protein>
<reference evidence="2" key="1">
    <citation type="journal article" date="2015" name="Nature">
        <title>Complex archaea that bridge the gap between prokaryotes and eukaryotes.</title>
        <authorList>
            <person name="Spang A."/>
            <person name="Saw J.H."/>
            <person name="Jorgensen S.L."/>
            <person name="Zaremba-Niedzwiedzka K."/>
            <person name="Martijn J."/>
            <person name="Lind A.E."/>
            <person name="van Eijk R."/>
            <person name="Schleper C."/>
            <person name="Guy L."/>
            <person name="Ettema T.J."/>
        </authorList>
    </citation>
    <scope>NUCLEOTIDE SEQUENCE</scope>
</reference>
<evidence type="ECO:0008006" key="3">
    <source>
        <dbReference type="Google" id="ProtNLM"/>
    </source>
</evidence>
<proteinExistence type="predicted"/>
<feature type="non-terminal residue" evidence="2">
    <location>
        <position position="239"/>
    </location>
</feature>
<sequence>MRCGPSAHCDQNIDPERDGYVGSYPVDLHGRVAGRTVGWPGVQVAPCGCDRFLAEGSLDQVNRAASVEDAVAGRIQDIAADDEVLEFLVGETNKRMLRRKPSLERQRRALQRTLDEVRAEADAVLSGWASLEQRSGRDFLTEKLGELAEQRSELEHGLADISHALTQIEEERVTAEAVRASLLRFKDVYAHLKPFERKELLRLLLRRAEVGDRQIVLEIYPVTTSDMEMPQSRSRSEAP</sequence>
<dbReference type="EMBL" id="LAZR01045420">
    <property type="protein sequence ID" value="KKK98910.1"/>
    <property type="molecule type" value="Genomic_DNA"/>
</dbReference>
<organism evidence="2">
    <name type="scientific">marine sediment metagenome</name>
    <dbReference type="NCBI Taxonomy" id="412755"/>
    <lineage>
        <taxon>unclassified sequences</taxon>
        <taxon>metagenomes</taxon>
        <taxon>ecological metagenomes</taxon>
    </lineage>
</organism>
<evidence type="ECO:0000313" key="2">
    <source>
        <dbReference type="EMBL" id="KKK98910.1"/>
    </source>
</evidence>
<gene>
    <name evidence="2" type="ORF">LCGC14_2638040</name>
</gene>
<comment type="caution">
    <text evidence="2">The sequence shown here is derived from an EMBL/GenBank/DDBJ whole genome shotgun (WGS) entry which is preliminary data.</text>
</comment>
<keyword evidence="1" id="KW-0175">Coiled coil</keyword>
<dbReference type="AlphaFoldDB" id="A0A0F9AKV6"/>
<name>A0A0F9AKV6_9ZZZZ</name>